<dbReference type="CDD" id="cd19715">
    <property type="entry name" value="bHLH_TS_amos_like"/>
    <property type="match status" value="1"/>
</dbReference>
<keyword evidence="11" id="KW-1185">Reference proteome</keyword>
<dbReference type="GO" id="GO:0007399">
    <property type="term" value="P:nervous system development"/>
    <property type="evidence" value="ECO:0007669"/>
    <property type="project" value="UniProtKB-KW"/>
</dbReference>
<evidence type="ECO:0000256" key="7">
    <source>
        <dbReference type="ARBA" id="ARBA00023242"/>
    </source>
</evidence>
<keyword evidence="6" id="KW-0804">Transcription</keyword>
<proteinExistence type="predicted"/>
<evidence type="ECO:0000256" key="3">
    <source>
        <dbReference type="ARBA" id="ARBA00022782"/>
    </source>
</evidence>
<evidence type="ECO:0000256" key="4">
    <source>
        <dbReference type="ARBA" id="ARBA00022902"/>
    </source>
</evidence>
<dbReference type="GO" id="GO:0005634">
    <property type="term" value="C:nucleus"/>
    <property type="evidence" value="ECO:0007669"/>
    <property type="project" value="UniProtKB-SubCell"/>
</dbReference>
<keyword evidence="2" id="KW-0217">Developmental protein</keyword>
<feature type="compositionally biased region" description="Low complexity" evidence="8">
    <location>
        <begin position="184"/>
        <end position="215"/>
    </location>
</feature>
<dbReference type="Gene3D" id="4.10.280.10">
    <property type="entry name" value="Helix-loop-helix DNA-binding domain"/>
    <property type="match status" value="1"/>
</dbReference>
<keyword evidence="7" id="KW-0539">Nucleus</keyword>
<dbReference type="PANTHER" id="PTHR19290">
    <property type="entry name" value="BASIC HELIX-LOOP-HELIX PROTEIN NEUROGENIN-RELATED"/>
    <property type="match status" value="1"/>
</dbReference>
<dbReference type="PANTHER" id="PTHR19290:SF162">
    <property type="entry name" value="TRANSCRIPTION FACTOR ATOH7"/>
    <property type="match status" value="1"/>
</dbReference>
<dbReference type="Proteomes" id="UP001562425">
    <property type="component" value="Unassembled WGS sequence"/>
</dbReference>
<dbReference type="GO" id="GO:0046982">
    <property type="term" value="F:protein heterodimerization activity"/>
    <property type="evidence" value="ECO:0007669"/>
    <property type="project" value="UniProtKB-ARBA"/>
</dbReference>
<gene>
    <name evidence="10" type="ORF">pipiens_010110</name>
</gene>
<evidence type="ECO:0000313" key="10">
    <source>
        <dbReference type="EMBL" id="KAL1396973.1"/>
    </source>
</evidence>
<protein>
    <recommendedName>
        <fullName evidence="9">BHLH domain-containing protein</fullName>
    </recommendedName>
</protein>
<evidence type="ECO:0000259" key="9">
    <source>
        <dbReference type="PROSITE" id="PS50888"/>
    </source>
</evidence>
<evidence type="ECO:0000313" key="11">
    <source>
        <dbReference type="Proteomes" id="UP001562425"/>
    </source>
</evidence>
<dbReference type="InterPro" id="IPR036638">
    <property type="entry name" value="HLH_DNA-bd_sf"/>
</dbReference>
<keyword evidence="3" id="KW-0221">Differentiation</keyword>
<dbReference type="SMART" id="SM00353">
    <property type="entry name" value="HLH"/>
    <property type="match status" value="1"/>
</dbReference>
<evidence type="ECO:0000256" key="6">
    <source>
        <dbReference type="ARBA" id="ARBA00023163"/>
    </source>
</evidence>
<dbReference type="InterPro" id="IPR011598">
    <property type="entry name" value="bHLH_dom"/>
</dbReference>
<evidence type="ECO:0000256" key="1">
    <source>
        <dbReference type="ARBA" id="ARBA00004123"/>
    </source>
</evidence>
<keyword evidence="4" id="KW-0524">Neurogenesis</keyword>
<dbReference type="PROSITE" id="PS50888">
    <property type="entry name" value="BHLH"/>
    <property type="match status" value="1"/>
</dbReference>
<dbReference type="SUPFAM" id="SSF47459">
    <property type="entry name" value="HLH, helix-loop-helix DNA-binding domain"/>
    <property type="match status" value="1"/>
</dbReference>
<feature type="compositionally biased region" description="Polar residues" evidence="8">
    <location>
        <begin position="140"/>
        <end position="158"/>
    </location>
</feature>
<comment type="subcellular location">
    <subcellularLocation>
        <location evidence="1">Nucleus</location>
    </subcellularLocation>
</comment>
<name>A0ABD1DBJ6_CULPP</name>
<accession>A0ABD1DBJ6</accession>
<feature type="domain" description="BHLH" evidence="9">
    <location>
        <begin position="227"/>
        <end position="279"/>
    </location>
</feature>
<comment type="caution">
    <text evidence="10">The sequence shown here is derived from an EMBL/GenBank/DDBJ whole genome shotgun (WGS) entry which is preliminary data.</text>
</comment>
<dbReference type="GO" id="GO:0016360">
    <property type="term" value="P:sensory organ precursor cell fate determination"/>
    <property type="evidence" value="ECO:0007669"/>
    <property type="project" value="UniProtKB-ARBA"/>
</dbReference>
<keyword evidence="5" id="KW-0805">Transcription regulation</keyword>
<organism evidence="10 11">
    <name type="scientific">Culex pipiens pipiens</name>
    <name type="common">Northern house mosquito</name>
    <dbReference type="NCBI Taxonomy" id="38569"/>
    <lineage>
        <taxon>Eukaryota</taxon>
        <taxon>Metazoa</taxon>
        <taxon>Ecdysozoa</taxon>
        <taxon>Arthropoda</taxon>
        <taxon>Hexapoda</taxon>
        <taxon>Insecta</taxon>
        <taxon>Pterygota</taxon>
        <taxon>Neoptera</taxon>
        <taxon>Endopterygota</taxon>
        <taxon>Diptera</taxon>
        <taxon>Nematocera</taxon>
        <taxon>Culicoidea</taxon>
        <taxon>Culicidae</taxon>
        <taxon>Culicinae</taxon>
        <taxon>Culicini</taxon>
        <taxon>Culex</taxon>
        <taxon>Culex</taxon>
    </lineage>
</organism>
<dbReference type="EMBL" id="JBEHCU010006499">
    <property type="protein sequence ID" value="KAL1396973.1"/>
    <property type="molecule type" value="Genomic_DNA"/>
</dbReference>
<feature type="region of interest" description="Disordered" evidence="8">
    <location>
        <begin position="133"/>
        <end position="222"/>
    </location>
</feature>
<dbReference type="InterPro" id="IPR050359">
    <property type="entry name" value="bHLH_transcription_factors"/>
</dbReference>
<dbReference type="FunFam" id="4.10.280.10:FF:000025">
    <property type="entry name" value="protein atonal homolog 7"/>
    <property type="match status" value="1"/>
</dbReference>
<dbReference type="Pfam" id="PF00010">
    <property type="entry name" value="HLH"/>
    <property type="match status" value="1"/>
</dbReference>
<sequence length="286" mass="31198">MRLISERVGGAGRRFCATPSLGGVERQRSRDNYMLGRDPAMSSTYMQYNPASMMYGGGLESSYNHYGMGTGGQCYGYGTDGASSDGYHSPGPVFSPESYYPGENYGYNGPNPATNGEPYYSYTSNNFKTASPTIPKLIPSSGSTTANYHSNRYGQDQPASLKATSYDRISYSPYSIPPKRSPDSAATTLQQQPPATSPTPSTFSNDSSISSNPDGSPVPLQPEVVKKRRLAANARERRRMNSLNDAFDRLRDVVPSLGSDRKLSKFETLQMAQTYIAALNELLTRN</sequence>
<evidence type="ECO:0000256" key="8">
    <source>
        <dbReference type="SAM" id="MobiDB-lite"/>
    </source>
</evidence>
<reference evidence="10 11" key="1">
    <citation type="submission" date="2024-05" db="EMBL/GenBank/DDBJ databases">
        <title>Culex pipiens pipiens assembly and annotation.</title>
        <authorList>
            <person name="Alout H."/>
            <person name="Durand T."/>
        </authorList>
    </citation>
    <scope>NUCLEOTIDE SEQUENCE [LARGE SCALE GENOMIC DNA]</scope>
    <source>
        <strain evidence="10">HA-2024</strain>
        <tissue evidence="10">Whole body</tissue>
    </source>
</reference>
<evidence type="ECO:0000256" key="2">
    <source>
        <dbReference type="ARBA" id="ARBA00022473"/>
    </source>
</evidence>
<evidence type="ECO:0000256" key="5">
    <source>
        <dbReference type="ARBA" id="ARBA00023015"/>
    </source>
</evidence>
<dbReference type="AlphaFoldDB" id="A0ABD1DBJ6"/>